<comment type="caution">
    <text evidence="1">The sequence shown here is derived from an EMBL/GenBank/DDBJ whole genome shotgun (WGS) entry which is preliminary data.</text>
</comment>
<sequence>GRYKDLLVSGNDVKSLLRAGDAVGATGAVMKLAKVYDQMSAARQSEVDAIGASTGAEEWARNQLASIQGQGFGPESIAMFDQVVDALLGNAALINLAMMGGYEEDLINSGLTDDDQKALFRQVGIDKPQLERMIGSAIPFMNDDQKTFIKEQGF</sequence>
<feature type="non-terminal residue" evidence="1">
    <location>
        <position position="1"/>
    </location>
</feature>
<name>X0X9V7_9ZZZZ</name>
<evidence type="ECO:0000313" key="1">
    <source>
        <dbReference type="EMBL" id="GAG32207.1"/>
    </source>
</evidence>
<reference evidence="1" key="1">
    <citation type="journal article" date="2014" name="Front. Microbiol.">
        <title>High frequency of phylogenetically diverse reductive dehalogenase-homologous genes in deep subseafloor sedimentary metagenomes.</title>
        <authorList>
            <person name="Kawai M."/>
            <person name="Futagami T."/>
            <person name="Toyoda A."/>
            <person name="Takaki Y."/>
            <person name="Nishi S."/>
            <person name="Hori S."/>
            <person name="Arai W."/>
            <person name="Tsubouchi T."/>
            <person name="Morono Y."/>
            <person name="Uchiyama I."/>
            <person name="Ito T."/>
            <person name="Fujiyama A."/>
            <person name="Inagaki F."/>
            <person name="Takami H."/>
        </authorList>
    </citation>
    <scope>NUCLEOTIDE SEQUENCE</scope>
    <source>
        <strain evidence="1">Expedition CK06-06</strain>
    </source>
</reference>
<dbReference type="AlphaFoldDB" id="X0X9V7"/>
<dbReference type="EMBL" id="BARS01048039">
    <property type="protein sequence ID" value="GAG32207.1"/>
    <property type="molecule type" value="Genomic_DNA"/>
</dbReference>
<gene>
    <name evidence="1" type="ORF">S01H1_72077</name>
</gene>
<protein>
    <submittedName>
        <fullName evidence="1">Uncharacterized protein</fullName>
    </submittedName>
</protein>
<accession>X0X9V7</accession>
<organism evidence="1">
    <name type="scientific">marine sediment metagenome</name>
    <dbReference type="NCBI Taxonomy" id="412755"/>
    <lineage>
        <taxon>unclassified sequences</taxon>
        <taxon>metagenomes</taxon>
        <taxon>ecological metagenomes</taxon>
    </lineage>
</organism>
<proteinExistence type="predicted"/>